<name>A0A516RHC0_STRST</name>
<evidence type="ECO:0000313" key="2">
    <source>
        <dbReference type="Proteomes" id="UP000316806"/>
    </source>
</evidence>
<organism evidence="1 2">
    <name type="scientific">Streptomyces spectabilis</name>
    <dbReference type="NCBI Taxonomy" id="68270"/>
    <lineage>
        <taxon>Bacteria</taxon>
        <taxon>Bacillati</taxon>
        <taxon>Actinomycetota</taxon>
        <taxon>Actinomycetes</taxon>
        <taxon>Kitasatosporales</taxon>
        <taxon>Streptomycetaceae</taxon>
        <taxon>Streptomyces</taxon>
    </lineage>
</organism>
<gene>
    <name evidence="1" type="ORF">FH965_34585</name>
</gene>
<dbReference type="Proteomes" id="UP000316806">
    <property type="component" value="Chromosome"/>
</dbReference>
<sequence>MRSSRRTPQQRPPLGGTVSRHFHADAHCAKYLDTLSRAADELPLLVAEFGTRNSAGEGSNGFAGADDF</sequence>
<dbReference type="AlphaFoldDB" id="A0A516RHC0"/>
<protein>
    <submittedName>
        <fullName evidence="1">Uncharacterized protein</fullName>
    </submittedName>
</protein>
<evidence type="ECO:0000313" key="1">
    <source>
        <dbReference type="EMBL" id="QDQ15045.1"/>
    </source>
</evidence>
<dbReference type="RefSeq" id="WP_144322249.1">
    <property type="nucleotide sequence ID" value="NZ_CP040916.1"/>
</dbReference>
<reference evidence="1 2" key="1">
    <citation type="journal article" date="2019" name="J. Ind. Microbiol. Biotechnol.">
        <title>The complete genomic sequence of Streptomyces spectabilis NRRL-2792 and identification of secondary metabolite biosynthetic gene clusters.</title>
        <authorList>
            <person name="Sinha A."/>
            <person name="Phillips-Salemka S."/>
            <person name="Niraula T.A."/>
            <person name="Short K.A."/>
            <person name="Niraula N.P."/>
        </authorList>
    </citation>
    <scope>NUCLEOTIDE SEQUENCE [LARGE SCALE GENOMIC DNA]</scope>
    <source>
        <strain evidence="1 2">NRRL 2792</strain>
    </source>
</reference>
<proteinExistence type="predicted"/>
<accession>A0A516RHC0</accession>
<dbReference type="EMBL" id="CP040916">
    <property type="protein sequence ID" value="QDQ15045.1"/>
    <property type="molecule type" value="Genomic_DNA"/>
</dbReference>